<feature type="region of interest" description="Disordered" evidence="1">
    <location>
        <begin position="45"/>
        <end position="68"/>
    </location>
</feature>
<evidence type="ECO:0000256" key="1">
    <source>
        <dbReference type="SAM" id="MobiDB-lite"/>
    </source>
</evidence>
<protein>
    <submittedName>
        <fullName evidence="2">Uncharacterized protein</fullName>
    </submittedName>
</protein>
<evidence type="ECO:0000313" key="3">
    <source>
        <dbReference type="Proteomes" id="UP000823561"/>
    </source>
</evidence>
<dbReference type="Proteomes" id="UP000823561">
    <property type="component" value="Chromosome 17"/>
</dbReference>
<comment type="caution">
    <text evidence="2">The sequence shown here is derived from an EMBL/GenBank/DDBJ whole genome shotgun (WGS) entry which is preliminary data.</text>
</comment>
<name>A0AAV6G451_9TELE</name>
<dbReference type="AlphaFoldDB" id="A0AAV6G451"/>
<gene>
    <name evidence="2" type="ORF">AALO_G00221160</name>
</gene>
<sequence>MFCICRENQELVIVVQLVRLVHLGKRVSQVYQDLPELRASRVSEATTESQDLMGCKGHQETLGNQEER</sequence>
<organism evidence="2 3">
    <name type="scientific">Alosa alosa</name>
    <name type="common">allis shad</name>
    <dbReference type="NCBI Taxonomy" id="278164"/>
    <lineage>
        <taxon>Eukaryota</taxon>
        <taxon>Metazoa</taxon>
        <taxon>Chordata</taxon>
        <taxon>Craniata</taxon>
        <taxon>Vertebrata</taxon>
        <taxon>Euteleostomi</taxon>
        <taxon>Actinopterygii</taxon>
        <taxon>Neopterygii</taxon>
        <taxon>Teleostei</taxon>
        <taxon>Clupei</taxon>
        <taxon>Clupeiformes</taxon>
        <taxon>Clupeoidei</taxon>
        <taxon>Clupeidae</taxon>
        <taxon>Alosa</taxon>
    </lineage>
</organism>
<proteinExistence type="predicted"/>
<evidence type="ECO:0000313" key="2">
    <source>
        <dbReference type="EMBL" id="KAG5267386.1"/>
    </source>
</evidence>
<reference evidence="2 3" key="1">
    <citation type="submission" date="2020-10" db="EMBL/GenBank/DDBJ databases">
        <title>Chromosome-scale genome assembly of the Allis shad, Alosa alosa.</title>
        <authorList>
            <person name="Margot Z."/>
            <person name="Christophe K."/>
            <person name="Cabau C."/>
            <person name="Louis A."/>
            <person name="Berthelot C."/>
            <person name="Parey E."/>
            <person name="Roest Crollius H."/>
            <person name="Montfort J."/>
            <person name="Robinson-Rechavi M."/>
            <person name="Bucao C."/>
            <person name="Bouchez O."/>
            <person name="Gislard M."/>
            <person name="Lluch J."/>
            <person name="Milhes M."/>
            <person name="Lampietro C."/>
            <person name="Lopez Roques C."/>
            <person name="Donnadieu C."/>
            <person name="Braasch I."/>
            <person name="Desvignes T."/>
            <person name="Postlethwait J."/>
            <person name="Bobe J."/>
            <person name="Guiguen Y."/>
        </authorList>
    </citation>
    <scope>NUCLEOTIDE SEQUENCE [LARGE SCALE GENOMIC DNA]</scope>
    <source>
        <strain evidence="2">M-15738</strain>
        <tissue evidence="2">Blood</tissue>
    </source>
</reference>
<accession>A0AAV6G451</accession>
<dbReference type="EMBL" id="JADWDJ010000017">
    <property type="protein sequence ID" value="KAG5267386.1"/>
    <property type="molecule type" value="Genomic_DNA"/>
</dbReference>
<keyword evidence="3" id="KW-1185">Reference proteome</keyword>